<gene>
    <name evidence="2" type="ORF">DFR85_00630</name>
</gene>
<reference evidence="2 3" key="1">
    <citation type="submission" date="2018-05" db="EMBL/GenBank/DDBJ databases">
        <title>Complete Genome Sequences of Extremely Thermoacidophilic, Metal-Mobilizing Type-Strain Members of the Archaeal Family Sulfolobaceae: Acidianus brierleyi DSM-1651T, Acidianus sulfidivorans DSM-18786T, Metallosphaera hakonensis DSM-7519T, and Metallosphaera prunae DSM-10039T.</title>
        <authorList>
            <person name="Counts J.A."/>
            <person name="Kelly R.M."/>
        </authorList>
    </citation>
    <scope>NUCLEOTIDE SEQUENCE [LARGE SCALE GENOMIC DNA]</scope>
    <source>
        <strain evidence="2 3">DSM 1651</strain>
    </source>
</reference>
<dbReference type="GeneID" id="36830616"/>
<dbReference type="PANTHER" id="PTHR12746">
    <property type="entry name" value="NONSENSE-MEDIATED MRNA DECAY PROTEIN 3"/>
    <property type="match status" value="1"/>
</dbReference>
<protein>
    <submittedName>
        <fullName evidence="2">NMD protein affecting ribosome stability and mRNA decay</fullName>
    </submittedName>
</protein>
<accession>A0A2U9IBD7</accession>
<sequence length="235" mass="27051">MPSKFCVRCGKENVKLIDRLCIDCYIKTKKLILLPKEINGKVCKICYAEFLDGKWENIHDNLQDSVKDLALREISKKISIDKNVLDYSIDLGDIWKDSNGKEHVKIIANGKIDNEKFTISEDININIDYTICDACKKRKSKYYEAIIQLRGKNGKFLLEKRRLFESFFSEEEISNLSDIIEGKEGVDYYFIKKSVAKKLVSSVASMTDAQINESFQDETTKKGKRLAKLVISLRL</sequence>
<name>A0A2U9IBD7_9CREN</name>
<dbReference type="KEGG" id="abri:DFR85_00630"/>
<feature type="domain" description="Nmd3 N-terminal" evidence="1">
    <location>
        <begin position="6"/>
        <end position="235"/>
    </location>
</feature>
<dbReference type="RefSeq" id="WP_110269215.1">
    <property type="nucleotide sequence ID" value="NZ_CP029289.2"/>
</dbReference>
<evidence type="ECO:0000313" key="3">
    <source>
        <dbReference type="Proteomes" id="UP000248044"/>
    </source>
</evidence>
<dbReference type="OrthoDB" id="15051at2157"/>
<proteinExistence type="predicted"/>
<dbReference type="GO" id="GO:0043023">
    <property type="term" value="F:ribosomal large subunit binding"/>
    <property type="evidence" value="ECO:0007669"/>
    <property type="project" value="InterPro"/>
</dbReference>
<dbReference type="Proteomes" id="UP000248044">
    <property type="component" value="Chromosome"/>
</dbReference>
<dbReference type="InterPro" id="IPR007064">
    <property type="entry name" value="Nmd3_N"/>
</dbReference>
<dbReference type="Pfam" id="PF04981">
    <property type="entry name" value="NMD3"/>
    <property type="match status" value="1"/>
</dbReference>
<evidence type="ECO:0000259" key="1">
    <source>
        <dbReference type="Pfam" id="PF04981"/>
    </source>
</evidence>
<keyword evidence="3" id="KW-1185">Reference proteome</keyword>
<evidence type="ECO:0000313" key="2">
    <source>
        <dbReference type="EMBL" id="AWR93331.1"/>
    </source>
</evidence>
<dbReference type="GO" id="GO:0005737">
    <property type="term" value="C:cytoplasm"/>
    <property type="evidence" value="ECO:0007669"/>
    <property type="project" value="TreeGrafter"/>
</dbReference>
<organism evidence="2 3">
    <name type="scientific">Acidianus brierleyi</name>
    <dbReference type="NCBI Taxonomy" id="41673"/>
    <lineage>
        <taxon>Archaea</taxon>
        <taxon>Thermoproteota</taxon>
        <taxon>Thermoprotei</taxon>
        <taxon>Sulfolobales</taxon>
        <taxon>Sulfolobaceae</taxon>
        <taxon>Acidianus</taxon>
    </lineage>
</organism>
<dbReference type="PANTHER" id="PTHR12746:SF2">
    <property type="entry name" value="60S RIBOSOMAL EXPORT PROTEIN NMD3"/>
    <property type="match status" value="1"/>
</dbReference>
<dbReference type="InterPro" id="IPR039768">
    <property type="entry name" value="Nmd3"/>
</dbReference>
<dbReference type="AlphaFoldDB" id="A0A2U9IBD7"/>
<dbReference type="EMBL" id="CP029289">
    <property type="protein sequence ID" value="AWR93331.1"/>
    <property type="molecule type" value="Genomic_DNA"/>
</dbReference>